<feature type="domain" description="N6 adenine-specific DNA methyltransferase N-terminal" evidence="8">
    <location>
        <begin position="10"/>
        <end position="145"/>
    </location>
</feature>
<gene>
    <name evidence="9" type="ORF">ANSO36C_48970</name>
</gene>
<proteinExistence type="predicted"/>
<dbReference type="Pfam" id="PF12161">
    <property type="entry name" value="HsdM_N"/>
    <property type="match status" value="1"/>
</dbReference>
<dbReference type="Proteomes" id="UP001055453">
    <property type="component" value="Chromosome"/>
</dbReference>
<dbReference type="InterPro" id="IPR003356">
    <property type="entry name" value="DNA_methylase_A-5"/>
</dbReference>
<evidence type="ECO:0000256" key="2">
    <source>
        <dbReference type="ARBA" id="ARBA00022603"/>
    </source>
</evidence>
<dbReference type="PANTHER" id="PTHR42933">
    <property type="entry name" value="SLR6095 PROTEIN"/>
    <property type="match status" value="1"/>
</dbReference>
<evidence type="ECO:0000256" key="4">
    <source>
        <dbReference type="ARBA" id="ARBA00022691"/>
    </source>
</evidence>
<dbReference type="EMBL" id="AP025732">
    <property type="protein sequence ID" value="BDI19095.1"/>
    <property type="molecule type" value="Genomic_DNA"/>
</dbReference>
<protein>
    <recommendedName>
        <fullName evidence="1">site-specific DNA-methyltransferase (adenine-specific)</fullName>
        <ecNumber evidence="1">2.1.1.72</ecNumber>
    </recommendedName>
</protein>
<keyword evidence="2 9" id="KW-0489">Methyltransferase</keyword>
<dbReference type="InterPro" id="IPR029063">
    <property type="entry name" value="SAM-dependent_MTases_sf"/>
</dbReference>
<dbReference type="SUPFAM" id="SSF53335">
    <property type="entry name" value="S-adenosyl-L-methionine-dependent methyltransferases"/>
    <property type="match status" value="1"/>
</dbReference>
<evidence type="ECO:0000259" key="7">
    <source>
        <dbReference type="Pfam" id="PF02384"/>
    </source>
</evidence>
<evidence type="ECO:0000256" key="3">
    <source>
        <dbReference type="ARBA" id="ARBA00022679"/>
    </source>
</evidence>
<dbReference type="EC" id="2.1.1.72" evidence="1"/>
<feature type="domain" description="DNA methylase adenine-specific" evidence="7">
    <location>
        <begin position="160"/>
        <end position="461"/>
    </location>
</feature>
<keyword evidence="3" id="KW-0808">Transferase</keyword>
<dbReference type="CDD" id="cd02440">
    <property type="entry name" value="AdoMet_MTases"/>
    <property type="match status" value="1"/>
</dbReference>
<evidence type="ECO:0000256" key="1">
    <source>
        <dbReference type="ARBA" id="ARBA00011900"/>
    </source>
</evidence>
<evidence type="ECO:0000313" key="10">
    <source>
        <dbReference type="Proteomes" id="UP001055453"/>
    </source>
</evidence>
<dbReference type="PANTHER" id="PTHR42933:SF3">
    <property type="entry name" value="TYPE I RESTRICTION ENZYME MJAVIII METHYLASE SUBUNIT"/>
    <property type="match status" value="1"/>
</dbReference>
<keyword evidence="10" id="KW-1185">Reference proteome</keyword>
<evidence type="ECO:0000313" key="9">
    <source>
        <dbReference type="EMBL" id="BDI19095.1"/>
    </source>
</evidence>
<dbReference type="InterPro" id="IPR051537">
    <property type="entry name" value="DNA_Adenine_Mtase"/>
</dbReference>
<dbReference type="GO" id="GO:0008168">
    <property type="term" value="F:methyltransferase activity"/>
    <property type="evidence" value="ECO:0007669"/>
    <property type="project" value="UniProtKB-KW"/>
</dbReference>
<evidence type="ECO:0000256" key="6">
    <source>
        <dbReference type="ARBA" id="ARBA00047942"/>
    </source>
</evidence>
<name>A0ABM7Z7H4_NOSCO</name>
<comment type="catalytic activity">
    <reaction evidence="6">
        <text>a 2'-deoxyadenosine in DNA + S-adenosyl-L-methionine = an N(6)-methyl-2'-deoxyadenosine in DNA + S-adenosyl-L-homocysteine + H(+)</text>
        <dbReference type="Rhea" id="RHEA:15197"/>
        <dbReference type="Rhea" id="RHEA-COMP:12418"/>
        <dbReference type="Rhea" id="RHEA-COMP:12419"/>
        <dbReference type="ChEBI" id="CHEBI:15378"/>
        <dbReference type="ChEBI" id="CHEBI:57856"/>
        <dbReference type="ChEBI" id="CHEBI:59789"/>
        <dbReference type="ChEBI" id="CHEBI:90615"/>
        <dbReference type="ChEBI" id="CHEBI:90616"/>
        <dbReference type="EC" id="2.1.1.72"/>
    </reaction>
</comment>
<reference evidence="9" key="1">
    <citation type="submission" date="2022-04" db="EMBL/GenBank/DDBJ databases">
        <title>Complete genome sequence of a cyanobacterium, Nostoc sp. SO-36, isolated in Antarctica.</title>
        <authorList>
            <person name="Kanesaki Y."/>
            <person name="Effendi D."/>
            <person name="Sakamoto T."/>
            <person name="Ohtani S."/>
            <person name="Awai K."/>
        </authorList>
    </citation>
    <scope>NUCLEOTIDE SEQUENCE</scope>
    <source>
        <strain evidence="9">SO-36</strain>
    </source>
</reference>
<evidence type="ECO:0000256" key="5">
    <source>
        <dbReference type="ARBA" id="ARBA00022747"/>
    </source>
</evidence>
<organism evidence="9 10">
    <name type="scientific">Nostoc cf. commune SO-36</name>
    <dbReference type="NCBI Taxonomy" id="449208"/>
    <lineage>
        <taxon>Bacteria</taxon>
        <taxon>Bacillati</taxon>
        <taxon>Cyanobacteriota</taxon>
        <taxon>Cyanophyceae</taxon>
        <taxon>Nostocales</taxon>
        <taxon>Nostocaceae</taxon>
        <taxon>Nostoc</taxon>
    </lineage>
</organism>
<keyword evidence="5" id="KW-0680">Restriction system</keyword>
<accession>A0ABM7Z7H4</accession>
<dbReference type="RefSeq" id="WP_251956570.1">
    <property type="nucleotide sequence ID" value="NZ_AP025732.1"/>
</dbReference>
<dbReference type="GO" id="GO:0032259">
    <property type="term" value="P:methylation"/>
    <property type="evidence" value="ECO:0007669"/>
    <property type="project" value="UniProtKB-KW"/>
</dbReference>
<dbReference type="Gene3D" id="3.40.50.150">
    <property type="entry name" value="Vaccinia Virus protein VP39"/>
    <property type="match status" value="1"/>
</dbReference>
<sequence>MSRTEKVRKLAGFIWSIAELLRGDYKQADYGKVILPFTVLRRLDCVLEPTKTEVMEFYETKVKSMKDLKNPEPLLNQKAGVTFHNISQFTFQKLKADPDNVAANLKNFINGFSIAGREIIEYFNFSDQINRLDEANILFLIVKNFAEINLHPDEVNSMEMGYIFEELIRKFSELSNETAGEHFTPREVIRLMVNLLFLNDRDILTQEGIVKTIYDPACGTGGMLSLAEEYIKELNQNSKPVVFGQEINPESYAICKSDMLIKGQNISNIKFGNTFTTDGLAHETFDYMLSNPPFGVEWKKVLTYVKNEYEKKGFDGRFGAGLPRISDGSFLFLQHMISKMKRDDGGSRIAIVFNGSPLFSGSAGSGESDIRKWIIENDMLEAITALPDQLFYNTGIYTYIWIITNYKAPERKGKIQLINAIHYYKKMSRSLGNKRNEIGNGEDGKPNQIEEITRIYGEFQNNAKRKLEIDGKEQDVIVSKIFDNEDFGYWRITVERPLRLNFQVSDERIAKLETETAFVNLAESKKRGGIALREIEEGKELQESIKEVLRTLGADCVYKNRDAFEKDLTDALKAADVKVSAPLKKAIMNALGERDETADICTDKDGNPEPDTDLRDYENVALKDNIKEYVKREVLPHVPDAWVDETKTRIGYEIPFTRHFYEYMPPRPLEEIEQEIKDLEEEIRGILEEVL</sequence>
<evidence type="ECO:0000259" key="8">
    <source>
        <dbReference type="Pfam" id="PF12161"/>
    </source>
</evidence>
<dbReference type="InterPro" id="IPR022749">
    <property type="entry name" value="D12N6_MeTrfase_N"/>
</dbReference>
<keyword evidence="4" id="KW-0949">S-adenosyl-L-methionine</keyword>
<dbReference type="Pfam" id="PF02384">
    <property type="entry name" value="N6_Mtase"/>
    <property type="match status" value="1"/>
</dbReference>
<dbReference type="PRINTS" id="PR00507">
    <property type="entry name" value="N12N6MTFRASE"/>
</dbReference>